<keyword evidence="3" id="KW-1185">Reference proteome</keyword>
<proteinExistence type="predicted"/>
<evidence type="ECO:0000313" key="3">
    <source>
        <dbReference type="Proteomes" id="UP000019205"/>
    </source>
</evidence>
<name>A4A4S0_9GAMM</name>
<reference evidence="2 3" key="2">
    <citation type="journal article" date="2009" name="PLoS ONE">
        <title>The photosynthetic apparatus and its regulation in the aerobic gammaproteobacterium Congregibacter litoralis gen. nov., sp. nov.</title>
        <authorList>
            <person name="Spring S."/>
            <person name="Lunsdorf H."/>
            <person name="Fuchs B.M."/>
            <person name="Tindall B.J."/>
        </authorList>
    </citation>
    <scope>NUCLEOTIDE SEQUENCE [LARGE SCALE GENOMIC DNA]</scope>
    <source>
        <strain evidence="2">KT71</strain>
    </source>
</reference>
<evidence type="ECO:0000313" key="2">
    <source>
        <dbReference type="EMBL" id="EAQ98791.1"/>
    </source>
</evidence>
<comment type="caution">
    <text evidence="2">The sequence shown here is derived from an EMBL/GenBank/DDBJ whole genome shotgun (WGS) entry which is preliminary data.</text>
</comment>
<sequence>MMLRLFFIFLFASAVNAEETCCVDEDIAIAFFTYTSYSRSWPDSFPFDIDTPNLEFIASSKRRDGLNTTVGWKSGLNPDDARQLLSNALRRDNWIAIPQGEDRRRMYQRGFVPRQPNAVMDNQQFCRNRDGQLTVLSRSTDIGTVVTLAHYDNRGKQDCKEMIAAHTGARRYDSGVIKYLPALTLPKSIETSPFLGSGSGGGGNEAHASISLQTTVSSDNLMTGFDRQMAEQGWRMDANFQGNTVVGRTWLRDVGGLQLTCIVTATSGSDNNVRLRMHLESI</sequence>
<feature type="chain" id="PRO_5002665593" evidence="1">
    <location>
        <begin position="18"/>
        <end position="282"/>
    </location>
</feature>
<protein>
    <submittedName>
        <fullName evidence="2">Uncharacterized protein</fullName>
    </submittedName>
</protein>
<dbReference type="AlphaFoldDB" id="A4A4S0"/>
<gene>
    <name evidence="2" type="ORF">KT71_09197</name>
</gene>
<dbReference type="EMBL" id="AAOA02000003">
    <property type="protein sequence ID" value="EAQ98791.1"/>
    <property type="molecule type" value="Genomic_DNA"/>
</dbReference>
<dbReference type="Proteomes" id="UP000019205">
    <property type="component" value="Chromosome"/>
</dbReference>
<organism evidence="2 3">
    <name type="scientific">Congregibacter litoralis KT71</name>
    <dbReference type="NCBI Taxonomy" id="314285"/>
    <lineage>
        <taxon>Bacteria</taxon>
        <taxon>Pseudomonadati</taxon>
        <taxon>Pseudomonadota</taxon>
        <taxon>Gammaproteobacteria</taxon>
        <taxon>Cellvibrionales</taxon>
        <taxon>Halieaceae</taxon>
        <taxon>Congregibacter</taxon>
    </lineage>
</organism>
<feature type="signal peptide" evidence="1">
    <location>
        <begin position="1"/>
        <end position="17"/>
    </location>
</feature>
<reference evidence="2 3" key="1">
    <citation type="journal article" date="2007" name="Proc. Natl. Acad. Sci. U.S.A.">
        <title>Characterization of a marine gammaproteobacterium capable of aerobic anoxygenic photosynthesis.</title>
        <authorList>
            <person name="Fuchs B.M."/>
            <person name="Spring S."/>
            <person name="Teeling H."/>
            <person name="Quast C."/>
            <person name="Wulf J."/>
            <person name="Schattenhofer M."/>
            <person name="Yan S."/>
            <person name="Ferriera S."/>
            <person name="Johnson J."/>
            <person name="Glockner F.O."/>
            <person name="Amann R."/>
        </authorList>
    </citation>
    <scope>NUCLEOTIDE SEQUENCE [LARGE SCALE GENOMIC DNA]</scope>
    <source>
        <strain evidence="2">KT71</strain>
    </source>
</reference>
<evidence type="ECO:0000256" key="1">
    <source>
        <dbReference type="SAM" id="SignalP"/>
    </source>
</evidence>
<keyword evidence="1" id="KW-0732">Signal</keyword>
<accession>A4A4S0</accession>
<dbReference type="RefSeq" id="WP_008294267.1">
    <property type="nucleotide sequence ID" value="NZ_CM002299.1"/>
</dbReference>
<dbReference type="HOGENOM" id="CLU_985938_0_0_6"/>